<keyword evidence="1" id="KW-0805">Transcription regulation</keyword>
<dbReference type="PANTHER" id="PTHR30146:SF153">
    <property type="entry name" value="LACTOSE OPERON REPRESSOR"/>
    <property type="match status" value="1"/>
</dbReference>
<dbReference type="Pfam" id="PF00356">
    <property type="entry name" value="LacI"/>
    <property type="match status" value="1"/>
</dbReference>
<dbReference type="InterPro" id="IPR010982">
    <property type="entry name" value="Lambda_DNA-bd_dom_sf"/>
</dbReference>
<dbReference type="AlphaFoldDB" id="A0AAW7M8W1"/>
<dbReference type="GO" id="GO:0003700">
    <property type="term" value="F:DNA-binding transcription factor activity"/>
    <property type="evidence" value="ECO:0007669"/>
    <property type="project" value="TreeGrafter"/>
</dbReference>
<dbReference type="InterPro" id="IPR000843">
    <property type="entry name" value="HTH_LacI"/>
</dbReference>
<evidence type="ECO:0000256" key="2">
    <source>
        <dbReference type="ARBA" id="ARBA00023125"/>
    </source>
</evidence>
<sequence>METGVTSDSPSKAARATTLSDVAAAAGVSMATASKALNGKRGVNPSTRARVEQAAQDLGFYPNQQARSLMFGRSGSIGLLTTDLEGRFSLPILAGVESALRDGEAVAIMANASGSAEMVDRHVHALLSRRVDGIIYVARGTEPVLPLPDSIKVPVVYAYGPSTDADDVSIVADHRGCGRLAVDHLIDVGCRAIAHIGGPDDPATIGYMAARLRARGTLDGLAARGMDPVLNRPLFGDWTEAWGWEAVEQLLARDVEFDGLVCANDQIARGAIDCLAARGMRVPTDVAVIGFDNWAPVAQTARLPQSSVDMNLDELGRVAARAVLDPDGFPQGSTRVAGRIVARESTAHASLSTP</sequence>
<dbReference type="SUPFAM" id="SSF47413">
    <property type="entry name" value="lambda repressor-like DNA-binding domains"/>
    <property type="match status" value="1"/>
</dbReference>
<keyword evidence="6" id="KW-1185">Reference proteome</keyword>
<name>A0AAW7M8W1_9MICO</name>
<dbReference type="PROSITE" id="PS00356">
    <property type="entry name" value="HTH_LACI_1"/>
    <property type="match status" value="1"/>
</dbReference>
<dbReference type="Pfam" id="PF13377">
    <property type="entry name" value="Peripla_BP_3"/>
    <property type="match status" value="1"/>
</dbReference>
<dbReference type="CDD" id="cd01392">
    <property type="entry name" value="HTH_LacI"/>
    <property type="match status" value="1"/>
</dbReference>
<dbReference type="RefSeq" id="WP_301119101.1">
    <property type="nucleotide sequence ID" value="NZ_JAUHPX010000003.1"/>
</dbReference>
<proteinExistence type="predicted"/>
<gene>
    <name evidence="5" type="ORF">QQX10_06245</name>
</gene>
<dbReference type="GO" id="GO:0000976">
    <property type="term" value="F:transcription cis-regulatory region binding"/>
    <property type="evidence" value="ECO:0007669"/>
    <property type="project" value="TreeGrafter"/>
</dbReference>
<dbReference type="Proteomes" id="UP001172737">
    <property type="component" value="Unassembled WGS sequence"/>
</dbReference>
<dbReference type="Gene3D" id="3.40.50.2300">
    <property type="match status" value="2"/>
</dbReference>
<dbReference type="EMBL" id="JAUHPX010000003">
    <property type="protein sequence ID" value="MDN4487766.1"/>
    <property type="molecule type" value="Genomic_DNA"/>
</dbReference>
<dbReference type="SMART" id="SM00354">
    <property type="entry name" value="HTH_LACI"/>
    <property type="match status" value="1"/>
</dbReference>
<accession>A0AAW7M8W1</accession>
<evidence type="ECO:0000259" key="4">
    <source>
        <dbReference type="PROSITE" id="PS50932"/>
    </source>
</evidence>
<dbReference type="InterPro" id="IPR028082">
    <property type="entry name" value="Peripla_BP_I"/>
</dbReference>
<evidence type="ECO:0000256" key="3">
    <source>
        <dbReference type="ARBA" id="ARBA00023163"/>
    </source>
</evidence>
<keyword evidence="3" id="KW-0804">Transcription</keyword>
<evidence type="ECO:0000256" key="1">
    <source>
        <dbReference type="ARBA" id="ARBA00023015"/>
    </source>
</evidence>
<reference evidence="5" key="1">
    <citation type="submission" date="2023-06" db="EMBL/GenBank/DDBJ databases">
        <title>Sysu t00039.</title>
        <authorList>
            <person name="Gao L."/>
            <person name="Fang B.-Z."/>
            <person name="Li W.-J."/>
        </authorList>
    </citation>
    <scope>NUCLEOTIDE SEQUENCE</scope>
    <source>
        <strain evidence="5">SYSU T00039</strain>
    </source>
</reference>
<evidence type="ECO:0000313" key="5">
    <source>
        <dbReference type="EMBL" id="MDN4487766.1"/>
    </source>
</evidence>
<organism evidence="5 6">
    <name type="scientific">Demequina lignilytica</name>
    <dbReference type="NCBI Taxonomy" id="3051663"/>
    <lineage>
        <taxon>Bacteria</taxon>
        <taxon>Bacillati</taxon>
        <taxon>Actinomycetota</taxon>
        <taxon>Actinomycetes</taxon>
        <taxon>Micrococcales</taxon>
        <taxon>Demequinaceae</taxon>
        <taxon>Demequina</taxon>
    </lineage>
</organism>
<dbReference type="PROSITE" id="PS50932">
    <property type="entry name" value="HTH_LACI_2"/>
    <property type="match status" value="1"/>
</dbReference>
<comment type="caution">
    <text evidence="5">The sequence shown here is derived from an EMBL/GenBank/DDBJ whole genome shotgun (WGS) entry which is preliminary data.</text>
</comment>
<dbReference type="Gene3D" id="1.10.260.40">
    <property type="entry name" value="lambda repressor-like DNA-binding domains"/>
    <property type="match status" value="1"/>
</dbReference>
<evidence type="ECO:0000313" key="6">
    <source>
        <dbReference type="Proteomes" id="UP001172737"/>
    </source>
</evidence>
<protein>
    <submittedName>
        <fullName evidence="5">LacI family DNA-binding transcriptional regulator</fullName>
    </submittedName>
</protein>
<feature type="domain" description="HTH lacI-type" evidence="4">
    <location>
        <begin position="17"/>
        <end position="71"/>
    </location>
</feature>
<dbReference type="CDD" id="cd06288">
    <property type="entry name" value="PBP1_sucrose_transcription_regulator"/>
    <property type="match status" value="1"/>
</dbReference>
<dbReference type="PANTHER" id="PTHR30146">
    <property type="entry name" value="LACI-RELATED TRANSCRIPTIONAL REPRESSOR"/>
    <property type="match status" value="1"/>
</dbReference>
<dbReference type="InterPro" id="IPR046335">
    <property type="entry name" value="LacI/GalR-like_sensor"/>
</dbReference>
<dbReference type="SUPFAM" id="SSF53822">
    <property type="entry name" value="Periplasmic binding protein-like I"/>
    <property type="match status" value="1"/>
</dbReference>
<keyword evidence="2 5" id="KW-0238">DNA-binding</keyword>